<gene>
    <name evidence="1" type="ORF">GMA64_09105</name>
</gene>
<accession>A0A6I3NBY7</accession>
<comment type="caution">
    <text evidence="1">The sequence shown here is derived from an EMBL/GenBank/DDBJ whole genome shotgun (WGS) entry which is preliminary data.</text>
</comment>
<protein>
    <submittedName>
        <fullName evidence="1">Uncharacterized protein</fullName>
    </submittedName>
</protein>
<organism evidence="1">
    <name type="scientific">Turicibacter sanguinis</name>
    <dbReference type="NCBI Taxonomy" id="154288"/>
    <lineage>
        <taxon>Bacteria</taxon>
        <taxon>Bacillati</taxon>
        <taxon>Bacillota</taxon>
        <taxon>Erysipelotrichia</taxon>
        <taxon>Erysipelotrichales</taxon>
        <taxon>Turicibacteraceae</taxon>
        <taxon>Turicibacter</taxon>
    </lineage>
</organism>
<reference evidence="1" key="1">
    <citation type="journal article" date="2019" name="Nat. Med.">
        <title>A library of human gut bacterial isolates paired with longitudinal multiomics data enables mechanistic microbiome research.</title>
        <authorList>
            <person name="Poyet M."/>
            <person name="Groussin M."/>
            <person name="Gibbons S.M."/>
            <person name="Avila-Pacheco J."/>
            <person name="Jiang X."/>
            <person name="Kearney S.M."/>
            <person name="Perrotta A.R."/>
            <person name="Berdy B."/>
            <person name="Zhao S."/>
            <person name="Lieberman T.D."/>
            <person name="Swanson P.K."/>
            <person name="Smith M."/>
            <person name="Roesemann S."/>
            <person name="Alexander J.E."/>
            <person name="Rich S.A."/>
            <person name="Livny J."/>
            <person name="Vlamakis H."/>
            <person name="Clish C."/>
            <person name="Bullock K."/>
            <person name="Deik A."/>
            <person name="Scott J."/>
            <person name="Pierce K.A."/>
            <person name="Xavier R.J."/>
            <person name="Alm E.J."/>
        </authorList>
    </citation>
    <scope>NUCLEOTIDE SEQUENCE</scope>
    <source>
        <strain evidence="1">BIOML-A179</strain>
    </source>
</reference>
<name>A0A6I3NBY7_9FIRM</name>
<dbReference type="EMBL" id="WMQV01000020">
    <property type="protein sequence ID" value="MTL94682.1"/>
    <property type="molecule type" value="Genomic_DNA"/>
</dbReference>
<proteinExistence type="predicted"/>
<dbReference type="RefSeq" id="WP_129821501.1">
    <property type="nucleotide sequence ID" value="NZ_RCYV01000010.1"/>
</dbReference>
<evidence type="ECO:0000313" key="1">
    <source>
        <dbReference type="EMBL" id="MTL94682.1"/>
    </source>
</evidence>
<dbReference type="AlphaFoldDB" id="A0A6I3NBY7"/>
<sequence length="674" mass="78939">MGMKVLIIAENVVLANKIACRLLESRHQIFYWSNEQIDLLDDKIQKLNFNLNSDEMRILYKRKSFDQVIYISDGKNKNHLMDLLSLNCIHHIPFFTYISSVYHSPSRDEDVKICQNWRNSGIKVLTVRYTQLFGNIDFDINQYYRSQSSSQESPMYDYIFAEHGIEVMVDAILNQENEDLFLYSNQTFKLQDIYKMVEEIQLEKPINYKTYVTSTDFELIKRMDHLKCKKFMLKNSFDTDFIQAYHQCLNQVKTQKKGKRRIKNFSLGATLSRLVKSVKPYTRNLLLFLLILYVEHAILSFSFFNLSFLYIMLMGLAYGCGQSILSALLVCGMIVYDKMSQGISILNLIMLNDSLVSFMMYGVVAILSGYYTDRRLNQIKSLQRLNTRQQEKYQFLNDVYDETYEQKKSLEKRIIGSKDSFAKVYEIMKELDSLQSNYILKKSLSIFETNLQLKKVCVYTCHSNYLRLDIKSNNKQYNPAKSINLLQMDEEVVQSLMNGKVYINRLLDSNMPAMIIPFMKDGKVFNFIFLEDLRFNQMNLFTQNKIHVMAKLIQASLDKAYEFEKATENNRYIEGTMILQKESLQQTLKTMDLFKAKQQLDYTILKLKPVNDLQSMSKLLQSMIRHSDCIGMDQNNMLNLILPNTSKQDSQIVLNRLKQSKGLTNCVVEDEVYA</sequence>